<organism evidence="3 4">
    <name type="scientific">Mikania micrantha</name>
    <name type="common">bitter vine</name>
    <dbReference type="NCBI Taxonomy" id="192012"/>
    <lineage>
        <taxon>Eukaryota</taxon>
        <taxon>Viridiplantae</taxon>
        <taxon>Streptophyta</taxon>
        <taxon>Embryophyta</taxon>
        <taxon>Tracheophyta</taxon>
        <taxon>Spermatophyta</taxon>
        <taxon>Magnoliopsida</taxon>
        <taxon>eudicotyledons</taxon>
        <taxon>Gunneridae</taxon>
        <taxon>Pentapetalae</taxon>
        <taxon>asterids</taxon>
        <taxon>campanulids</taxon>
        <taxon>Asterales</taxon>
        <taxon>Asteraceae</taxon>
        <taxon>Asteroideae</taxon>
        <taxon>Heliantheae alliance</taxon>
        <taxon>Eupatorieae</taxon>
        <taxon>Mikania</taxon>
    </lineage>
</organism>
<protein>
    <recommendedName>
        <fullName evidence="2">DUF7890 domain-containing protein</fullName>
    </recommendedName>
</protein>
<name>A0A5N6MW57_9ASTR</name>
<evidence type="ECO:0000313" key="4">
    <source>
        <dbReference type="Proteomes" id="UP000326396"/>
    </source>
</evidence>
<accession>A0A5N6MW57</accession>
<feature type="compositionally biased region" description="Basic and acidic residues" evidence="1">
    <location>
        <begin position="25"/>
        <end position="39"/>
    </location>
</feature>
<dbReference type="InterPro" id="IPR057212">
    <property type="entry name" value="DUF7890"/>
</dbReference>
<keyword evidence="4" id="KW-1185">Reference proteome</keyword>
<dbReference type="AlphaFoldDB" id="A0A5N6MW57"/>
<dbReference type="Proteomes" id="UP000326396">
    <property type="component" value="Linkage Group LG4"/>
</dbReference>
<gene>
    <name evidence="3" type="ORF">E3N88_27012</name>
</gene>
<feature type="domain" description="DUF7890" evidence="2">
    <location>
        <begin position="63"/>
        <end position="109"/>
    </location>
</feature>
<reference evidence="3 4" key="1">
    <citation type="submission" date="2019-05" db="EMBL/GenBank/DDBJ databases">
        <title>Mikania micrantha, genome provides insights into the molecular mechanism of rapid growth.</title>
        <authorList>
            <person name="Liu B."/>
        </authorList>
    </citation>
    <scope>NUCLEOTIDE SEQUENCE [LARGE SCALE GENOMIC DNA]</scope>
    <source>
        <strain evidence="3">NLD-2019</strain>
        <tissue evidence="3">Leaf</tissue>
    </source>
</reference>
<sequence>MFCFLKCGFARSKYRKNSNKALKNQSRDNFDEKNMKKGMTEGAMEPAVLNQDMKRYEDQPRGTVRVKVVMTKEEAMILFSKYDHEGTHNFKNIVATELTKIHENRVFLVNSLGPIEKIVLESIPEEP</sequence>
<evidence type="ECO:0000256" key="1">
    <source>
        <dbReference type="SAM" id="MobiDB-lite"/>
    </source>
</evidence>
<evidence type="ECO:0000259" key="2">
    <source>
        <dbReference type="Pfam" id="PF25418"/>
    </source>
</evidence>
<proteinExistence type="predicted"/>
<dbReference type="Pfam" id="PF25418">
    <property type="entry name" value="DUF7890"/>
    <property type="match status" value="1"/>
</dbReference>
<evidence type="ECO:0000313" key="3">
    <source>
        <dbReference type="EMBL" id="KAD4178421.1"/>
    </source>
</evidence>
<feature type="region of interest" description="Disordered" evidence="1">
    <location>
        <begin position="18"/>
        <end position="43"/>
    </location>
</feature>
<dbReference type="OrthoDB" id="1077969at2759"/>
<dbReference type="EMBL" id="SZYD01000014">
    <property type="protein sequence ID" value="KAD4178421.1"/>
    <property type="molecule type" value="Genomic_DNA"/>
</dbReference>
<comment type="caution">
    <text evidence="3">The sequence shown here is derived from an EMBL/GenBank/DDBJ whole genome shotgun (WGS) entry which is preliminary data.</text>
</comment>